<feature type="transmembrane region" description="Helical" evidence="1">
    <location>
        <begin position="134"/>
        <end position="152"/>
    </location>
</feature>
<feature type="transmembrane region" description="Helical" evidence="1">
    <location>
        <begin position="84"/>
        <end position="102"/>
    </location>
</feature>
<feature type="transmembrane region" description="Helical" evidence="1">
    <location>
        <begin position="164"/>
        <end position="182"/>
    </location>
</feature>
<evidence type="ECO:0000313" key="2">
    <source>
        <dbReference type="EMBL" id="MQL54287.1"/>
    </source>
</evidence>
<dbReference type="GeneID" id="42779877"/>
<keyword evidence="4" id="KW-1185">Reference proteome</keyword>
<feature type="transmembrane region" description="Helical" evidence="1">
    <location>
        <begin position="9"/>
        <end position="28"/>
    </location>
</feature>
<dbReference type="Proteomes" id="UP000474054">
    <property type="component" value="Unassembled WGS sequence"/>
</dbReference>
<protein>
    <submittedName>
        <fullName evidence="3">Uncharacterized protein</fullName>
    </submittedName>
</protein>
<feature type="transmembrane region" description="Helical" evidence="1">
    <location>
        <begin position="223"/>
        <end position="240"/>
    </location>
</feature>
<dbReference type="AlphaFoldDB" id="A0A650CWQ3"/>
<dbReference type="KEGG" id="aamb:D1866_09060"/>
<name>A0A650CWQ3_ACIAM</name>
<evidence type="ECO:0000313" key="5">
    <source>
        <dbReference type="Proteomes" id="UP000474054"/>
    </source>
</evidence>
<evidence type="ECO:0000313" key="3">
    <source>
        <dbReference type="EMBL" id="QGR22115.1"/>
    </source>
</evidence>
<proteinExistence type="predicted"/>
<dbReference type="Proteomes" id="UP000426328">
    <property type="component" value="Chromosome"/>
</dbReference>
<dbReference type="EMBL" id="WHYS01000001">
    <property type="protein sequence ID" value="MQL54287.1"/>
    <property type="molecule type" value="Genomic_DNA"/>
</dbReference>
<dbReference type="RefSeq" id="WP_152939226.1">
    <property type="nucleotide sequence ID" value="NZ_CP045482.1"/>
</dbReference>
<keyword evidence="1" id="KW-1133">Transmembrane helix</keyword>
<keyword evidence="1" id="KW-0472">Membrane</keyword>
<organism evidence="3 4">
    <name type="scientific">Acidianus ambivalens</name>
    <name type="common">Desulfurolobus ambivalens</name>
    <dbReference type="NCBI Taxonomy" id="2283"/>
    <lineage>
        <taxon>Archaea</taxon>
        <taxon>Thermoproteota</taxon>
        <taxon>Thermoprotei</taxon>
        <taxon>Sulfolobales</taxon>
        <taxon>Sulfolobaceae</taxon>
        <taxon>Acidianus</taxon>
    </lineage>
</organism>
<keyword evidence="1" id="KW-0812">Transmembrane</keyword>
<sequence>MNRGKVRNHALYFLGVLTYVVALLPFFSVNLVKALVLIPIIAYTLPIMEYLQPKIMSLKIGYKDILLMIPPIIPYVFLPYNEIRIVYVLIPLMLMLLTFTLYLTKYTMWGNVIGTAFEASISIVWGLFINNPLFLIPSIYWLFYIFTGALYVEYKIPYRKLDKRVVQISWVVSLVLLIVLSLNNPITLITLIEPSTRYLIPGEKLKSPKEIRELGKRGSKKDILFVVLLTITYTLSRIFLTI</sequence>
<evidence type="ECO:0000256" key="1">
    <source>
        <dbReference type="SAM" id="Phobius"/>
    </source>
</evidence>
<reference evidence="2 5" key="1">
    <citation type="submission" date="2019-10" db="EMBL/GenBank/DDBJ databases">
        <title>Comparative genomics of sulfur disproportionating microorganisms.</title>
        <authorList>
            <person name="Ward L.M."/>
            <person name="Bertran E."/>
            <person name="Johnston D."/>
        </authorList>
    </citation>
    <scope>NUCLEOTIDE SEQUENCE [LARGE SCALE GENOMIC DNA]</scope>
    <source>
        <strain evidence="2 5">DSM 3772</strain>
    </source>
</reference>
<dbReference type="EMBL" id="CP045482">
    <property type="protein sequence ID" value="QGR22115.1"/>
    <property type="molecule type" value="Genomic_DNA"/>
</dbReference>
<accession>A0A650CWQ3</accession>
<gene>
    <name evidence="3" type="ORF">D1866_09060</name>
    <name evidence="2" type="ORF">GFB69_00500</name>
</gene>
<evidence type="ECO:0000313" key="4">
    <source>
        <dbReference type="Proteomes" id="UP000426328"/>
    </source>
</evidence>
<reference evidence="3 4" key="2">
    <citation type="submission" date="2019-10" db="EMBL/GenBank/DDBJ databases">
        <title>Genome Sequences from Six Type Strain Members of the Archaeal Family Sulfolobaceae: Acidianus ambivalens, Acidianus infernus, Metallosphaera prunae, Stygiolobus azoricus, Sulfolobus metallicus, and Sulfurisphaera ohwakuensis.</title>
        <authorList>
            <person name="Counts J.A."/>
            <person name="Kelly R.M."/>
        </authorList>
    </citation>
    <scope>NUCLEOTIDE SEQUENCE [LARGE SCALE GENOMIC DNA]</scope>
    <source>
        <strain evidence="3 4">LEI 10</strain>
    </source>
</reference>
<feature type="transmembrane region" description="Helical" evidence="1">
    <location>
        <begin position="60"/>
        <end position="78"/>
    </location>
</feature>